<comment type="caution">
    <text evidence="2">The sequence shown here is derived from an EMBL/GenBank/DDBJ whole genome shotgun (WGS) entry which is preliminary data.</text>
</comment>
<dbReference type="Proteomes" id="UP000185860">
    <property type="component" value="Unassembled WGS sequence"/>
</dbReference>
<organism evidence="2 3">
    <name type="scientific">[Phormidium ambiguum] IAM M-71</name>
    <dbReference type="NCBI Taxonomy" id="454136"/>
    <lineage>
        <taxon>Bacteria</taxon>
        <taxon>Bacillati</taxon>
        <taxon>Cyanobacteriota</taxon>
        <taxon>Cyanophyceae</taxon>
        <taxon>Oscillatoriophycideae</taxon>
        <taxon>Aerosakkonematales</taxon>
        <taxon>Aerosakkonemataceae</taxon>
        <taxon>Floridanema</taxon>
    </lineage>
</organism>
<dbReference type="SUPFAM" id="SSF48452">
    <property type="entry name" value="TPR-like"/>
    <property type="match status" value="1"/>
</dbReference>
<dbReference type="EMBL" id="MRCE01000006">
    <property type="protein sequence ID" value="OKH38997.1"/>
    <property type="molecule type" value="Genomic_DNA"/>
</dbReference>
<dbReference type="Gene3D" id="1.25.40.10">
    <property type="entry name" value="Tetratricopeptide repeat domain"/>
    <property type="match status" value="1"/>
</dbReference>
<evidence type="ECO:0000256" key="1">
    <source>
        <dbReference type="SAM" id="Coils"/>
    </source>
</evidence>
<name>A0A1U7INS9_9CYAN</name>
<dbReference type="InterPro" id="IPR011990">
    <property type="entry name" value="TPR-like_helical_dom_sf"/>
</dbReference>
<gene>
    <name evidence="2" type="ORF">NIES2119_07600</name>
</gene>
<proteinExistence type="predicted"/>
<evidence type="ECO:0000313" key="2">
    <source>
        <dbReference type="EMBL" id="OKH38997.1"/>
    </source>
</evidence>
<accession>A0A1U7INS9</accession>
<dbReference type="STRING" id="454136.NIES2119_07600"/>
<dbReference type="RefSeq" id="WP_073592859.1">
    <property type="nucleotide sequence ID" value="NZ_MRCE01000006.1"/>
</dbReference>
<protein>
    <submittedName>
        <fullName evidence="2">Cyclic nucleotide-binding protein</fullName>
    </submittedName>
</protein>
<reference evidence="2 3" key="1">
    <citation type="submission" date="2016-11" db="EMBL/GenBank/DDBJ databases">
        <title>Draft Genome Sequences of Nine Cyanobacterial Strains from Diverse Habitats.</title>
        <authorList>
            <person name="Zhu T."/>
            <person name="Hou S."/>
            <person name="Lu X."/>
            <person name="Hess W.R."/>
        </authorList>
    </citation>
    <scope>NUCLEOTIDE SEQUENCE [LARGE SCALE GENOMIC DNA]</scope>
    <source>
        <strain evidence="2 3">IAM M-71</strain>
    </source>
</reference>
<evidence type="ECO:0000313" key="3">
    <source>
        <dbReference type="Proteomes" id="UP000185860"/>
    </source>
</evidence>
<feature type="coiled-coil region" evidence="1">
    <location>
        <begin position="41"/>
        <end position="91"/>
    </location>
</feature>
<dbReference type="OrthoDB" id="478276at2"/>
<dbReference type="Pfam" id="PF14559">
    <property type="entry name" value="TPR_19"/>
    <property type="match status" value="1"/>
</dbReference>
<sequence length="356" mass="41334">MINQVAAAFDRKDYREAARLLKLLLKESPQNPWGHLYAARLHEVTGKLEKAETIYRQLLRDTTNPKIASQARQGLQNIEKTQKEKRQAEIAKAKADPSDTELGVLILEPVSNEAKQQAAQSFAQIMNIDPYSARLKLQSRGWRLFRTGAIGEMRFYGQQLLQAQIPCFWIKLADIQKINVFRVSYFQSIYPQATVVCHNQQGQLGSLTFDWQEVTQLVQGLLPIFEEVVDVDFRRKLQRKVQTQDYAQFCDLHLPARNCILRLWDSNYQFQQGITFVPDPEQATTRINWNGLLEFLSHQKPQAKVWSDFTPFAETVLDYVELLNQIPSHITLFRREPTHWDPAFQLYSCLAFLKHL</sequence>
<dbReference type="AlphaFoldDB" id="A0A1U7INS9"/>
<keyword evidence="1" id="KW-0175">Coiled coil</keyword>